<name>A0A0A9F6T5_ARUDO</name>
<sequence>MLVFELFWKMLFELQKHIILWPVVQHSLVWEWGRCCLRRSHLCLFFRECEATYGYLHTKADIWSSEKLQAGSSAYF</sequence>
<dbReference type="AlphaFoldDB" id="A0A0A9F6T5"/>
<protein>
    <submittedName>
        <fullName evidence="1">Uncharacterized protein</fullName>
    </submittedName>
</protein>
<proteinExistence type="predicted"/>
<organism evidence="1">
    <name type="scientific">Arundo donax</name>
    <name type="common">Giant reed</name>
    <name type="synonym">Donax arundinaceus</name>
    <dbReference type="NCBI Taxonomy" id="35708"/>
    <lineage>
        <taxon>Eukaryota</taxon>
        <taxon>Viridiplantae</taxon>
        <taxon>Streptophyta</taxon>
        <taxon>Embryophyta</taxon>
        <taxon>Tracheophyta</taxon>
        <taxon>Spermatophyta</taxon>
        <taxon>Magnoliopsida</taxon>
        <taxon>Liliopsida</taxon>
        <taxon>Poales</taxon>
        <taxon>Poaceae</taxon>
        <taxon>PACMAD clade</taxon>
        <taxon>Arundinoideae</taxon>
        <taxon>Arundineae</taxon>
        <taxon>Arundo</taxon>
    </lineage>
</organism>
<evidence type="ECO:0000313" key="1">
    <source>
        <dbReference type="EMBL" id="JAE08730.1"/>
    </source>
</evidence>
<dbReference type="EMBL" id="GBRH01189166">
    <property type="protein sequence ID" value="JAE08730.1"/>
    <property type="molecule type" value="Transcribed_RNA"/>
</dbReference>
<accession>A0A0A9F6T5</accession>
<reference evidence="1" key="1">
    <citation type="submission" date="2014-09" db="EMBL/GenBank/DDBJ databases">
        <authorList>
            <person name="Magalhaes I.L.F."/>
            <person name="Oliveira U."/>
            <person name="Santos F.R."/>
            <person name="Vidigal T.H.D.A."/>
            <person name="Brescovit A.D."/>
            <person name="Santos A.J."/>
        </authorList>
    </citation>
    <scope>NUCLEOTIDE SEQUENCE</scope>
    <source>
        <tissue evidence="1">Shoot tissue taken approximately 20 cm above the soil surface</tissue>
    </source>
</reference>
<reference evidence="1" key="2">
    <citation type="journal article" date="2015" name="Data Brief">
        <title>Shoot transcriptome of the giant reed, Arundo donax.</title>
        <authorList>
            <person name="Barrero R.A."/>
            <person name="Guerrero F.D."/>
            <person name="Moolhuijzen P."/>
            <person name="Goolsby J.A."/>
            <person name="Tidwell J."/>
            <person name="Bellgard S.E."/>
            <person name="Bellgard M.I."/>
        </authorList>
    </citation>
    <scope>NUCLEOTIDE SEQUENCE</scope>
    <source>
        <tissue evidence="1">Shoot tissue taken approximately 20 cm above the soil surface</tissue>
    </source>
</reference>